<evidence type="ECO:0000313" key="1">
    <source>
        <dbReference type="EMBL" id="KIJ10674.1"/>
    </source>
</evidence>
<dbReference type="SUPFAM" id="SSF53067">
    <property type="entry name" value="Actin-like ATPase domain"/>
    <property type="match status" value="2"/>
</dbReference>
<dbReference type="Proteomes" id="UP000053647">
    <property type="component" value="Unassembled WGS sequence"/>
</dbReference>
<accession>A0A0C9SRU4</accession>
<keyword evidence="2" id="KW-1185">Reference proteome</keyword>
<dbReference type="PANTHER" id="PTHR14187:SF5">
    <property type="entry name" value="HEAT SHOCK 70 KDA PROTEIN 12A"/>
    <property type="match status" value="1"/>
</dbReference>
<dbReference type="CDD" id="cd10170">
    <property type="entry name" value="ASKHA_NBD_HSP70"/>
    <property type="match status" value="1"/>
</dbReference>
<name>A0A0C9SRU4_PAXIN</name>
<dbReference type="Gene3D" id="3.90.640.10">
    <property type="entry name" value="Actin, Chain A, domain 4"/>
    <property type="match status" value="1"/>
</dbReference>
<dbReference type="Gene3D" id="3.30.420.40">
    <property type="match status" value="2"/>
</dbReference>
<proteinExistence type="predicted"/>
<dbReference type="AlphaFoldDB" id="A0A0C9SRU4"/>
<sequence length="593" mass="66780">MVVRNSCSGQHKLIIAFDIGTTNSGISYCIILPEQIPEIRGVTRFPGQKTGSGNAKVPSILYYDDGGNVKAAGNQALEMDVVETATDEEWLKAEWWKLHLLPKHLVSGHLKEDDMPPLPRGKSAVDVLSDFIRYLFQCAKTYIEEHHMRFKWSSIENSIEFVFTHPNSWDGTQQQQYRVAVERAGLVPSTLEGQSRIHLITEGEASLRYYVSNLSAQPANAEAQGVVIIDAGGGTIDLSMYSMNFNPISCDEIAPAECRLQGSMFVSRRATDLLKRKLQGSPHCSAEEIDALTREFDQKTKTTISSADKPVYLKIGTPRYNNLQYDIKRGALKLSGEEIASLFNESINAIIEAFDRQRRAANSKISVVFLVGGLGTNGLLWSHLYSYFEGRGIKLSRPDNDINKAVANGALLSRIYPENHLVKFRVARATYGIPHYVFVDENNLEHLHRKGKWEKHSSGRCRIPGAFDPILRKGDPIDDQKEIRHPFSTSRLDQTGFADHQVRIMCYQGAMANPRWMDEDESSFCELCTIRADLRKAAQNSVALKTESGETYYQVHYNVVTLFRNTELSAQIAWWANRTEERRASILLVCHIC</sequence>
<dbReference type="InterPro" id="IPR043129">
    <property type="entry name" value="ATPase_NBD"/>
</dbReference>
<evidence type="ECO:0000313" key="2">
    <source>
        <dbReference type="Proteomes" id="UP000053647"/>
    </source>
</evidence>
<dbReference type="EMBL" id="KN819399">
    <property type="protein sequence ID" value="KIJ10674.1"/>
    <property type="molecule type" value="Genomic_DNA"/>
</dbReference>
<dbReference type="HOGENOM" id="CLU_009958_4_2_1"/>
<dbReference type="OrthoDB" id="2963168at2759"/>
<protein>
    <submittedName>
        <fullName evidence="1">Unplaced genomic scaffold PAXINscaffold_77, whole genome shotgun sequence</fullName>
    </submittedName>
</protein>
<dbReference type="PANTHER" id="PTHR14187">
    <property type="entry name" value="ALPHA KINASE/ELONGATION FACTOR 2 KINASE"/>
    <property type="match status" value="1"/>
</dbReference>
<reference evidence="1 2" key="1">
    <citation type="submission" date="2014-06" db="EMBL/GenBank/DDBJ databases">
        <authorList>
            <consortium name="DOE Joint Genome Institute"/>
            <person name="Kuo A."/>
            <person name="Kohler A."/>
            <person name="Nagy L.G."/>
            <person name="Floudas D."/>
            <person name="Copeland A."/>
            <person name="Barry K.W."/>
            <person name="Cichocki N."/>
            <person name="Veneault-Fourrey C."/>
            <person name="LaButti K."/>
            <person name="Lindquist E.A."/>
            <person name="Lipzen A."/>
            <person name="Lundell T."/>
            <person name="Morin E."/>
            <person name="Murat C."/>
            <person name="Sun H."/>
            <person name="Tunlid A."/>
            <person name="Henrissat B."/>
            <person name="Grigoriev I.V."/>
            <person name="Hibbett D.S."/>
            <person name="Martin F."/>
            <person name="Nordberg H.P."/>
            <person name="Cantor M.N."/>
            <person name="Hua S.X."/>
        </authorList>
    </citation>
    <scope>NUCLEOTIDE SEQUENCE [LARGE SCALE GENOMIC DNA]</scope>
    <source>
        <strain evidence="1 2">ATCC 200175</strain>
    </source>
</reference>
<organism evidence="1 2">
    <name type="scientific">Paxillus involutus ATCC 200175</name>
    <dbReference type="NCBI Taxonomy" id="664439"/>
    <lineage>
        <taxon>Eukaryota</taxon>
        <taxon>Fungi</taxon>
        <taxon>Dikarya</taxon>
        <taxon>Basidiomycota</taxon>
        <taxon>Agaricomycotina</taxon>
        <taxon>Agaricomycetes</taxon>
        <taxon>Agaricomycetidae</taxon>
        <taxon>Boletales</taxon>
        <taxon>Paxilineae</taxon>
        <taxon>Paxillaceae</taxon>
        <taxon>Paxillus</taxon>
    </lineage>
</organism>
<gene>
    <name evidence="1" type="ORF">PAXINDRAFT_101939</name>
</gene>
<reference evidence="2" key="2">
    <citation type="submission" date="2015-01" db="EMBL/GenBank/DDBJ databases">
        <title>Evolutionary Origins and Diversification of the Mycorrhizal Mutualists.</title>
        <authorList>
            <consortium name="DOE Joint Genome Institute"/>
            <consortium name="Mycorrhizal Genomics Consortium"/>
            <person name="Kohler A."/>
            <person name="Kuo A."/>
            <person name="Nagy L.G."/>
            <person name="Floudas D."/>
            <person name="Copeland A."/>
            <person name="Barry K.W."/>
            <person name="Cichocki N."/>
            <person name="Veneault-Fourrey C."/>
            <person name="LaButti K."/>
            <person name="Lindquist E.A."/>
            <person name="Lipzen A."/>
            <person name="Lundell T."/>
            <person name="Morin E."/>
            <person name="Murat C."/>
            <person name="Riley R."/>
            <person name="Ohm R."/>
            <person name="Sun H."/>
            <person name="Tunlid A."/>
            <person name="Henrissat B."/>
            <person name="Grigoriev I.V."/>
            <person name="Hibbett D.S."/>
            <person name="Martin F."/>
        </authorList>
    </citation>
    <scope>NUCLEOTIDE SEQUENCE [LARGE SCALE GENOMIC DNA]</scope>
    <source>
        <strain evidence="2">ATCC 200175</strain>
    </source>
</reference>